<evidence type="ECO:0000256" key="3">
    <source>
        <dbReference type="ARBA" id="ARBA00005267"/>
    </source>
</evidence>
<feature type="domain" description="Flavodoxin-like" evidence="8">
    <location>
        <begin position="1"/>
        <end position="133"/>
    </location>
</feature>
<evidence type="ECO:0000259" key="8">
    <source>
        <dbReference type="PROSITE" id="PS50902"/>
    </source>
</evidence>
<dbReference type="PROSITE" id="PS50902">
    <property type="entry name" value="FLAVODOXIN_LIKE"/>
    <property type="match status" value="1"/>
</dbReference>
<dbReference type="PANTHER" id="PTHR42809">
    <property type="entry name" value="FLAVODOXIN 2"/>
    <property type="match status" value="1"/>
</dbReference>
<keyword evidence="4" id="KW-0813">Transport</keyword>
<comment type="cofactor">
    <cofactor evidence="1">
        <name>FMN</name>
        <dbReference type="ChEBI" id="CHEBI:58210"/>
    </cofactor>
</comment>
<evidence type="ECO:0000256" key="1">
    <source>
        <dbReference type="ARBA" id="ARBA00001917"/>
    </source>
</evidence>
<dbReference type="GO" id="GO:0010181">
    <property type="term" value="F:FMN binding"/>
    <property type="evidence" value="ECO:0007669"/>
    <property type="project" value="InterPro"/>
</dbReference>
<dbReference type="InterPro" id="IPR008254">
    <property type="entry name" value="Flavodoxin/NO_synth"/>
</dbReference>
<comment type="caution">
    <text evidence="9">The sequence shown here is derived from an EMBL/GenBank/DDBJ whole genome shotgun (WGS) entry which is preliminary data.</text>
</comment>
<dbReference type="Pfam" id="PF00258">
    <property type="entry name" value="Flavodoxin_1"/>
    <property type="match status" value="1"/>
</dbReference>
<proteinExistence type="inferred from homology"/>
<dbReference type="NCBIfam" id="NF005587">
    <property type="entry name" value="PRK07308.1"/>
    <property type="match status" value="1"/>
</dbReference>
<dbReference type="InterPro" id="IPR029039">
    <property type="entry name" value="Flavoprotein-like_sf"/>
</dbReference>
<protein>
    <submittedName>
        <fullName evidence="9">Flavodoxin</fullName>
    </submittedName>
</protein>
<keyword evidence="10" id="KW-1185">Reference proteome</keyword>
<evidence type="ECO:0000256" key="5">
    <source>
        <dbReference type="ARBA" id="ARBA00022630"/>
    </source>
</evidence>
<dbReference type="Proteomes" id="UP000563523">
    <property type="component" value="Unassembled WGS sequence"/>
</dbReference>
<reference evidence="9 10" key="1">
    <citation type="submission" date="2020-06" db="EMBL/GenBank/DDBJ databases">
        <authorList>
            <person name="Kang J."/>
        </authorList>
    </citation>
    <scope>NUCLEOTIDE SEQUENCE [LARGE SCALE GENOMIC DNA]</scope>
    <source>
        <strain evidence="9 10">DCY120</strain>
    </source>
</reference>
<comment type="similarity">
    <text evidence="3">Belongs to the flavodoxin family.</text>
</comment>
<dbReference type="Gene3D" id="3.40.50.360">
    <property type="match status" value="1"/>
</dbReference>
<sequence>MTGNDEEIVSILQKNLQNDDLKVTTQELSFTDVTDIKDNDCLIVVTYTYDDGEVPEPALDLYEDLEGIQLPGRVFGVCGSGDTFYEDFCVAVDNFEKRLLKTGATKGAQSVKVELFPEDDDQDKLREFSKDLVRTVKENV</sequence>
<name>A0A850R7S6_9LACO</name>
<evidence type="ECO:0000256" key="4">
    <source>
        <dbReference type="ARBA" id="ARBA00022448"/>
    </source>
</evidence>
<dbReference type="PANTHER" id="PTHR42809:SF1">
    <property type="entry name" value="FLAVODOXIN 1"/>
    <property type="match status" value="1"/>
</dbReference>
<dbReference type="GO" id="GO:0016651">
    <property type="term" value="F:oxidoreductase activity, acting on NAD(P)H"/>
    <property type="evidence" value="ECO:0007669"/>
    <property type="project" value="UniProtKB-ARBA"/>
</dbReference>
<dbReference type="AlphaFoldDB" id="A0A850R7S6"/>
<evidence type="ECO:0000256" key="6">
    <source>
        <dbReference type="ARBA" id="ARBA00022643"/>
    </source>
</evidence>
<keyword evidence="7" id="KW-0249">Electron transport</keyword>
<dbReference type="EMBL" id="JABZEC010000005">
    <property type="protein sequence ID" value="NVY96742.1"/>
    <property type="molecule type" value="Genomic_DNA"/>
</dbReference>
<accession>A0A850R7S6</accession>
<keyword evidence="5" id="KW-0285">Flavoprotein</keyword>
<gene>
    <name evidence="9" type="ORF">HU830_06180</name>
</gene>
<evidence type="ECO:0000313" key="10">
    <source>
        <dbReference type="Proteomes" id="UP000563523"/>
    </source>
</evidence>
<comment type="function">
    <text evidence="2">Low-potential electron donor to a number of redox enzymes.</text>
</comment>
<evidence type="ECO:0000256" key="2">
    <source>
        <dbReference type="ARBA" id="ARBA00003297"/>
    </source>
</evidence>
<evidence type="ECO:0000313" key="9">
    <source>
        <dbReference type="EMBL" id="NVY96742.1"/>
    </source>
</evidence>
<keyword evidence="6" id="KW-0288">FMN</keyword>
<dbReference type="SUPFAM" id="SSF52218">
    <property type="entry name" value="Flavoproteins"/>
    <property type="match status" value="1"/>
</dbReference>
<evidence type="ECO:0000256" key="7">
    <source>
        <dbReference type="ARBA" id="ARBA00022982"/>
    </source>
</evidence>
<organism evidence="9 10">
    <name type="scientific">Bombilactobacillus apium</name>
    <dbReference type="NCBI Taxonomy" id="2675299"/>
    <lineage>
        <taxon>Bacteria</taxon>
        <taxon>Bacillati</taxon>
        <taxon>Bacillota</taxon>
        <taxon>Bacilli</taxon>
        <taxon>Lactobacillales</taxon>
        <taxon>Lactobacillaceae</taxon>
        <taxon>Bombilactobacillus</taxon>
    </lineage>
</organism>
<dbReference type="InterPro" id="IPR050619">
    <property type="entry name" value="Flavodoxin"/>
</dbReference>